<dbReference type="SUPFAM" id="SSF52540">
    <property type="entry name" value="P-loop containing nucleoside triphosphate hydrolases"/>
    <property type="match status" value="1"/>
</dbReference>
<dbReference type="AlphaFoldDB" id="A0A0F8ZHF9"/>
<evidence type="ECO:0000313" key="2">
    <source>
        <dbReference type="EMBL" id="KKK59401.1"/>
    </source>
</evidence>
<dbReference type="InterPro" id="IPR027417">
    <property type="entry name" value="P-loop_NTPase"/>
</dbReference>
<comment type="caution">
    <text evidence="2">The sequence shown here is derived from an EMBL/GenBank/DDBJ whole genome shotgun (WGS) entry which is preliminary data.</text>
</comment>
<sequence length="153" mass="17274">MKIKKIILNNIRSYDHQEIDFAEGSTLLSGDIGAGKTSILLGIEFALFGLQPGQRGSSLLRNGKNSGGIKMEFEIDNKKIEVERTLRRGKSISQDSCSMTIDGIKKEISVMELKSAILKLLNYPKEFSKKQNLLYKFTVYTPQEEMKQIILQD</sequence>
<feature type="domain" description="Rad50/SbcC-type AAA" evidence="1">
    <location>
        <begin position="5"/>
        <end position="146"/>
    </location>
</feature>
<dbReference type="PANTHER" id="PTHR32114:SF2">
    <property type="entry name" value="ABC TRANSPORTER ABCH.3"/>
    <property type="match status" value="1"/>
</dbReference>
<dbReference type="EMBL" id="LAZR01063497">
    <property type="protein sequence ID" value="KKK59401.1"/>
    <property type="molecule type" value="Genomic_DNA"/>
</dbReference>
<dbReference type="Pfam" id="PF13476">
    <property type="entry name" value="AAA_23"/>
    <property type="match status" value="1"/>
</dbReference>
<gene>
    <name evidence="2" type="ORF">LCGC14_3034750</name>
</gene>
<protein>
    <recommendedName>
        <fullName evidence="1">Rad50/SbcC-type AAA domain-containing protein</fullName>
    </recommendedName>
</protein>
<organism evidence="2">
    <name type="scientific">marine sediment metagenome</name>
    <dbReference type="NCBI Taxonomy" id="412755"/>
    <lineage>
        <taxon>unclassified sequences</taxon>
        <taxon>metagenomes</taxon>
        <taxon>ecological metagenomes</taxon>
    </lineage>
</organism>
<dbReference type="InterPro" id="IPR038729">
    <property type="entry name" value="Rad50/SbcC_AAA"/>
</dbReference>
<proteinExistence type="predicted"/>
<name>A0A0F8ZHF9_9ZZZZ</name>
<dbReference type="GO" id="GO:0016887">
    <property type="term" value="F:ATP hydrolysis activity"/>
    <property type="evidence" value="ECO:0007669"/>
    <property type="project" value="InterPro"/>
</dbReference>
<evidence type="ECO:0000259" key="1">
    <source>
        <dbReference type="Pfam" id="PF13476"/>
    </source>
</evidence>
<dbReference type="Gene3D" id="3.40.50.300">
    <property type="entry name" value="P-loop containing nucleotide triphosphate hydrolases"/>
    <property type="match status" value="1"/>
</dbReference>
<dbReference type="GO" id="GO:0006302">
    <property type="term" value="P:double-strand break repair"/>
    <property type="evidence" value="ECO:0007669"/>
    <property type="project" value="InterPro"/>
</dbReference>
<reference evidence="2" key="1">
    <citation type="journal article" date="2015" name="Nature">
        <title>Complex archaea that bridge the gap between prokaryotes and eukaryotes.</title>
        <authorList>
            <person name="Spang A."/>
            <person name="Saw J.H."/>
            <person name="Jorgensen S.L."/>
            <person name="Zaremba-Niedzwiedzka K."/>
            <person name="Martijn J."/>
            <person name="Lind A.E."/>
            <person name="van Eijk R."/>
            <person name="Schleper C."/>
            <person name="Guy L."/>
            <person name="Ettema T.J."/>
        </authorList>
    </citation>
    <scope>NUCLEOTIDE SEQUENCE</scope>
</reference>
<feature type="non-terminal residue" evidence="2">
    <location>
        <position position="153"/>
    </location>
</feature>
<dbReference type="PANTHER" id="PTHR32114">
    <property type="entry name" value="ABC TRANSPORTER ABCH.3"/>
    <property type="match status" value="1"/>
</dbReference>
<accession>A0A0F8ZHF9</accession>